<accession>A0A218MN80</accession>
<organism evidence="1">
    <name type="scientific">uncultured virus</name>
    <dbReference type="NCBI Taxonomy" id="340016"/>
    <lineage>
        <taxon>Viruses</taxon>
        <taxon>environmental samples</taxon>
    </lineage>
</organism>
<name>A0A218MN80_9VIRU</name>
<proteinExistence type="predicted"/>
<protein>
    <submittedName>
        <fullName evidence="1">Uncharacterized protein</fullName>
    </submittedName>
</protein>
<reference evidence="1" key="1">
    <citation type="submission" date="2016-10" db="EMBL/GenBank/DDBJ databases">
        <authorList>
            <person name="Varghese N."/>
        </authorList>
    </citation>
    <scope>NUCLEOTIDE SEQUENCE</scope>
</reference>
<reference evidence="1" key="2">
    <citation type="journal article" date="2017" name="Nat. Commun.">
        <title>Single-virus genomics reveals hidden cosmopolitan and abundant viruses.</title>
        <authorList>
            <person name="Martinez-Hernandez F."/>
            <person name="Fornas O."/>
            <person name="Lluesma Gomez M."/>
            <person name="Bolduc B."/>
            <person name="de la Cruz Pena M.J."/>
            <person name="Martinez J.M."/>
            <person name="Anton J."/>
            <person name="Gasol J.M."/>
            <person name="Rosselli R."/>
            <person name="Rodriguez-Valera F."/>
            <person name="Sullivan M.B."/>
            <person name="Acinas S.G."/>
            <person name="Martinez-Garcia M."/>
        </authorList>
    </citation>
    <scope>NUCLEOTIDE SEQUENCE</scope>
</reference>
<sequence length="59" mass="6625">MSNYWKAQKREGVKEIFPSMTTIQKPGGGRFIKPGSLKGQKTVSQVKLDAAKALRKWDC</sequence>
<evidence type="ECO:0000313" key="1">
    <source>
        <dbReference type="EMBL" id="ASF00739.1"/>
    </source>
</evidence>
<dbReference type="EMBL" id="KY052854">
    <property type="protein sequence ID" value="ASF00739.1"/>
    <property type="molecule type" value="Genomic_DNA"/>
</dbReference>